<dbReference type="PROSITE" id="PS50157">
    <property type="entry name" value="ZINC_FINGER_C2H2_2"/>
    <property type="match status" value="9"/>
</dbReference>
<dbReference type="InterPro" id="IPR001214">
    <property type="entry name" value="SET_dom"/>
</dbReference>
<dbReference type="AlphaFoldDB" id="A0A9D4ID19"/>
<dbReference type="SUPFAM" id="SSF82199">
    <property type="entry name" value="SET domain"/>
    <property type="match status" value="1"/>
</dbReference>
<sequence>MAWKASGDEEQYPRGGDGDLQLSVQGIVSSAAFSIFCQVNGRDLSQASHQEAVESFRTTEEPIVVEVLRHVNKNKTKTHPTTSNMVSIGTQTEEAIYGYNRPPTPPLSFYPFLYSGMTSTRKSPLLATSKKYKRRKLDRECIVMGSDTESETAIKEEYDSTTHTDVNSIHSMVGLNTLNSDQRLDDFNSVCVKMETNEWYNAAAGLYSMCAKSEQVLQEEIQQKSNKQDSFNLEQYCDKSIKKEVLTNQSIGFTIFKLADIDVKSEAVNSNLVENSGKCASDDFEELFIERNKRKSKSYHSTLPSPKRVPGQGSSRGEVKPRVTENAAKRTVPHFLKPAKRKLNEKGDLVSVKRVKEVKTPEKDKIQNSFGESNLASCIILEPPDDDNLLYCGECNKEFEGDCPVHGPYNYVRDKEMPEGDPHRADHTLPDDLEIKTSKIIGAGLGVFSKVGLDSRIMFGPYGGDIITDNSKSGYCWQIYKDGKASNFVDAQDKATSNWMRYVNCAMTEADQNLVAFQYKGGIHYCTFKPVSPEEELLVWYGDEYARELGIIRDKNLLFRPKYVNGEEIFQCVYCKTAFSSAVPCARHLRKMHGGDKLTSNDMQVLDQWLRENDQTYLKKYSKHLNLTTINTKLHSSSKVKHNKSHISQSACEKQLKCAILQKKNIENTDEKEYNREVSNYTSNNRSHMKTHMRLQTGEGLYKCEVCGYECYHTGNLKTHMRIHIGEKPYKCEVCSYECNNYGNLKTHMRKHTGEKPYKCEVCNYECNNYGNLKTHMRKHTGEKPYKCEVCNYECTHIGNLKTHMRIHSGEKPYKCEVCSYECSRSGMLKTHRRIHTEEKPYKCELCGCECKRMDSLKRHMRIHTGERLNKCEMCGYECHQSGDLKSHMRIHTGEKPYKCVVCSYECNQSGTLKRHMRIHTRVGLHKSVP</sequence>
<dbReference type="GO" id="GO:0042054">
    <property type="term" value="F:histone methyltransferase activity"/>
    <property type="evidence" value="ECO:0007669"/>
    <property type="project" value="InterPro"/>
</dbReference>
<comment type="subcellular location">
    <subcellularLocation>
        <location evidence="1">Nucleus</location>
    </subcellularLocation>
</comment>
<evidence type="ECO:0000256" key="1">
    <source>
        <dbReference type="ARBA" id="ARBA00004123"/>
    </source>
</evidence>
<dbReference type="GO" id="GO:0000978">
    <property type="term" value="F:RNA polymerase II cis-regulatory region sequence-specific DNA binding"/>
    <property type="evidence" value="ECO:0007669"/>
    <property type="project" value="TreeGrafter"/>
</dbReference>
<dbReference type="PROSITE" id="PS50280">
    <property type="entry name" value="SET"/>
    <property type="match status" value="1"/>
</dbReference>
<comment type="caution">
    <text evidence="17">The sequence shown here is derived from an EMBL/GenBank/DDBJ whole genome shotgun (WGS) entry which is preliminary data.</text>
</comment>
<keyword evidence="8" id="KW-0862">Zinc</keyword>
<feature type="domain" description="C2H2-type" evidence="15">
    <location>
        <begin position="570"/>
        <end position="598"/>
    </location>
</feature>
<dbReference type="SUPFAM" id="SSF57667">
    <property type="entry name" value="beta-beta-alpha zinc fingers"/>
    <property type="match status" value="6"/>
</dbReference>
<evidence type="ECO:0000259" key="15">
    <source>
        <dbReference type="PROSITE" id="PS50157"/>
    </source>
</evidence>
<proteinExistence type="predicted"/>
<dbReference type="InterPro" id="IPR046341">
    <property type="entry name" value="SET_dom_sf"/>
</dbReference>
<dbReference type="FunFam" id="3.30.160.60:FF:000446">
    <property type="entry name" value="Zinc finger protein"/>
    <property type="match status" value="3"/>
</dbReference>
<feature type="domain" description="C2H2-type" evidence="15">
    <location>
        <begin position="730"/>
        <end position="757"/>
    </location>
</feature>
<keyword evidence="2" id="KW-0489">Methyltransferase</keyword>
<keyword evidence="5" id="KW-0479">Metal-binding</keyword>
<dbReference type="PROSITE" id="PS00028">
    <property type="entry name" value="ZINC_FINGER_C2H2_1"/>
    <property type="match status" value="9"/>
</dbReference>
<evidence type="ECO:0000256" key="5">
    <source>
        <dbReference type="ARBA" id="ARBA00022723"/>
    </source>
</evidence>
<evidence type="ECO:0000256" key="2">
    <source>
        <dbReference type="ARBA" id="ARBA00022603"/>
    </source>
</evidence>
<dbReference type="Gene3D" id="2.170.270.10">
    <property type="entry name" value="SET domain"/>
    <property type="match status" value="1"/>
</dbReference>
<organism evidence="17 18">
    <name type="scientific">Dreissena polymorpha</name>
    <name type="common">Zebra mussel</name>
    <name type="synonym">Mytilus polymorpha</name>
    <dbReference type="NCBI Taxonomy" id="45954"/>
    <lineage>
        <taxon>Eukaryota</taxon>
        <taxon>Metazoa</taxon>
        <taxon>Spiralia</taxon>
        <taxon>Lophotrochozoa</taxon>
        <taxon>Mollusca</taxon>
        <taxon>Bivalvia</taxon>
        <taxon>Autobranchia</taxon>
        <taxon>Heteroconchia</taxon>
        <taxon>Euheterodonta</taxon>
        <taxon>Imparidentia</taxon>
        <taxon>Neoheterodontei</taxon>
        <taxon>Myida</taxon>
        <taxon>Dreissenoidea</taxon>
        <taxon>Dreissenidae</taxon>
        <taxon>Dreissena</taxon>
    </lineage>
</organism>
<evidence type="ECO:0000256" key="14">
    <source>
        <dbReference type="SAM" id="MobiDB-lite"/>
    </source>
</evidence>
<feature type="domain" description="C2H2-type" evidence="15">
    <location>
        <begin position="758"/>
        <end position="785"/>
    </location>
</feature>
<dbReference type="EMBL" id="JAIWYP010000010">
    <property type="protein sequence ID" value="KAH3755453.1"/>
    <property type="molecule type" value="Genomic_DNA"/>
</dbReference>
<keyword evidence="12" id="KW-0539">Nucleus</keyword>
<protein>
    <recommendedName>
        <fullName evidence="19">Histone-lysine N-methyltransferase PRDM9</fullName>
    </recommendedName>
</protein>
<feature type="domain" description="C2H2-type" evidence="15">
    <location>
        <begin position="842"/>
        <end position="869"/>
    </location>
</feature>
<keyword evidence="4" id="KW-0949">S-adenosyl-L-methionine</keyword>
<evidence type="ECO:0000256" key="8">
    <source>
        <dbReference type="ARBA" id="ARBA00022833"/>
    </source>
</evidence>
<feature type="region of interest" description="Disordered" evidence="14">
    <location>
        <begin position="295"/>
        <end position="326"/>
    </location>
</feature>
<evidence type="ECO:0000313" key="17">
    <source>
        <dbReference type="EMBL" id="KAH3755453.1"/>
    </source>
</evidence>
<accession>A0A9D4ID19</accession>
<reference evidence="17" key="2">
    <citation type="submission" date="2020-11" db="EMBL/GenBank/DDBJ databases">
        <authorList>
            <person name="McCartney M.A."/>
            <person name="Auch B."/>
            <person name="Kono T."/>
            <person name="Mallez S."/>
            <person name="Becker A."/>
            <person name="Gohl D.M."/>
            <person name="Silverstein K.A.T."/>
            <person name="Koren S."/>
            <person name="Bechman K.B."/>
            <person name="Herman A."/>
            <person name="Abrahante J.E."/>
            <person name="Garbe J."/>
        </authorList>
    </citation>
    <scope>NUCLEOTIDE SEQUENCE</scope>
    <source>
        <strain evidence="17">Duluth1</strain>
        <tissue evidence="17">Whole animal</tissue>
    </source>
</reference>
<evidence type="ECO:0000256" key="13">
    <source>
        <dbReference type="PROSITE-ProRule" id="PRU00042"/>
    </source>
</evidence>
<dbReference type="PANTHER" id="PTHR24404">
    <property type="entry name" value="ZINC FINGER PROTEIN"/>
    <property type="match status" value="1"/>
</dbReference>
<evidence type="ECO:0008006" key="19">
    <source>
        <dbReference type="Google" id="ProtNLM"/>
    </source>
</evidence>
<evidence type="ECO:0000256" key="11">
    <source>
        <dbReference type="ARBA" id="ARBA00023163"/>
    </source>
</evidence>
<dbReference type="Proteomes" id="UP000828390">
    <property type="component" value="Unassembled WGS sequence"/>
</dbReference>
<dbReference type="Gene3D" id="3.30.160.60">
    <property type="entry name" value="Classic Zinc Finger"/>
    <property type="match status" value="8"/>
</dbReference>
<dbReference type="GO" id="GO:0006357">
    <property type="term" value="P:regulation of transcription by RNA polymerase II"/>
    <property type="evidence" value="ECO:0007669"/>
    <property type="project" value="TreeGrafter"/>
</dbReference>
<dbReference type="Pfam" id="PF00096">
    <property type="entry name" value="zf-C2H2"/>
    <property type="match status" value="6"/>
</dbReference>
<evidence type="ECO:0000259" key="16">
    <source>
        <dbReference type="PROSITE" id="PS50280"/>
    </source>
</evidence>
<feature type="domain" description="C2H2-type" evidence="15">
    <location>
        <begin position="814"/>
        <end position="841"/>
    </location>
</feature>
<dbReference type="SMART" id="SM00317">
    <property type="entry name" value="SET"/>
    <property type="match status" value="1"/>
</dbReference>
<dbReference type="PANTHER" id="PTHR24404:SF114">
    <property type="entry name" value="KLUMPFUSS, ISOFORM B-RELATED"/>
    <property type="match status" value="1"/>
</dbReference>
<keyword evidence="10" id="KW-0238">DNA-binding</keyword>
<evidence type="ECO:0000256" key="7">
    <source>
        <dbReference type="ARBA" id="ARBA00022771"/>
    </source>
</evidence>
<evidence type="ECO:0000313" key="18">
    <source>
        <dbReference type="Proteomes" id="UP000828390"/>
    </source>
</evidence>
<feature type="domain" description="SET" evidence="16">
    <location>
        <begin position="431"/>
        <end position="542"/>
    </location>
</feature>
<keyword evidence="6" id="KW-0677">Repeat</keyword>
<evidence type="ECO:0000256" key="10">
    <source>
        <dbReference type="ARBA" id="ARBA00023125"/>
    </source>
</evidence>
<dbReference type="FunFam" id="3.30.160.60:FF:001485">
    <property type="entry name" value="Krueppel-related zinc finger protein"/>
    <property type="match status" value="3"/>
</dbReference>
<dbReference type="InterPro" id="IPR044417">
    <property type="entry name" value="PRDM7_9_PR-SET"/>
</dbReference>
<dbReference type="InterPro" id="IPR036236">
    <property type="entry name" value="Znf_C2H2_sf"/>
</dbReference>
<keyword evidence="18" id="KW-1185">Reference proteome</keyword>
<feature type="domain" description="C2H2-type" evidence="15">
    <location>
        <begin position="786"/>
        <end position="813"/>
    </location>
</feature>
<name>A0A9D4ID19_DREPO</name>
<evidence type="ECO:0000256" key="9">
    <source>
        <dbReference type="ARBA" id="ARBA00023015"/>
    </source>
</evidence>
<dbReference type="GO" id="GO:0032259">
    <property type="term" value="P:methylation"/>
    <property type="evidence" value="ECO:0007669"/>
    <property type="project" value="UniProtKB-KW"/>
</dbReference>
<reference evidence="17" key="1">
    <citation type="journal article" date="2019" name="bioRxiv">
        <title>The Genome of the Zebra Mussel, Dreissena polymorpha: A Resource for Invasive Species Research.</title>
        <authorList>
            <person name="McCartney M.A."/>
            <person name="Auch B."/>
            <person name="Kono T."/>
            <person name="Mallez S."/>
            <person name="Zhang Y."/>
            <person name="Obille A."/>
            <person name="Becker A."/>
            <person name="Abrahante J.E."/>
            <person name="Garbe J."/>
            <person name="Badalamenti J.P."/>
            <person name="Herman A."/>
            <person name="Mangelson H."/>
            <person name="Liachko I."/>
            <person name="Sullivan S."/>
            <person name="Sone E.D."/>
            <person name="Koren S."/>
            <person name="Silverstein K.A.T."/>
            <person name="Beckman K.B."/>
            <person name="Gohl D.M."/>
        </authorList>
    </citation>
    <scope>NUCLEOTIDE SEQUENCE</scope>
    <source>
        <strain evidence="17">Duluth1</strain>
        <tissue evidence="17">Whole animal</tissue>
    </source>
</reference>
<gene>
    <name evidence="17" type="ORF">DPMN_190149</name>
</gene>
<dbReference type="CDD" id="cd19193">
    <property type="entry name" value="PR-SET_PRDM7_9"/>
    <property type="match status" value="1"/>
</dbReference>
<dbReference type="FunFam" id="3.30.160.60:FF:000123">
    <property type="entry name" value="transcriptional repressor CTCF isoform X1"/>
    <property type="match status" value="1"/>
</dbReference>
<dbReference type="FunFam" id="3.30.160.60:FF:000303">
    <property type="entry name" value="Zinc finger protein 41"/>
    <property type="match status" value="1"/>
</dbReference>
<evidence type="ECO:0000256" key="4">
    <source>
        <dbReference type="ARBA" id="ARBA00022691"/>
    </source>
</evidence>
<keyword evidence="3" id="KW-0808">Transferase</keyword>
<evidence type="ECO:0000256" key="3">
    <source>
        <dbReference type="ARBA" id="ARBA00022679"/>
    </source>
</evidence>
<feature type="domain" description="C2H2-type" evidence="15">
    <location>
        <begin position="870"/>
        <end position="897"/>
    </location>
</feature>
<dbReference type="GO" id="GO:0003700">
    <property type="term" value="F:DNA-binding transcription factor activity"/>
    <property type="evidence" value="ECO:0007669"/>
    <property type="project" value="TreeGrafter"/>
</dbReference>
<dbReference type="GO" id="GO:0008270">
    <property type="term" value="F:zinc ion binding"/>
    <property type="evidence" value="ECO:0007669"/>
    <property type="project" value="UniProtKB-KW"/>
</dbReference>
<dbReference type="GO" id="GO:0005634">
    <property type="term" value="C:nucleus"/>
    <property type="evidence" value="ECO:0007669"/>
    <property type="project" value="UniProtKB-SubCell"/>
</dbReference>
<evidence type="ECO:0000256" key="12">
    <source>
        <dbReference type="ARBA" id="ARBA00023242"/>
    </source>
</evidence>
<dbReference type="InterPro" id="IPR013087">
    <property type="entry name" value="Znf_C2H2_type"/>
</dbReference>
<dbReference type="InterPro" id="IPR050589">
    <property type="entry name" value="Ikaros_C2H2-ZF"/>
</dbReference>
<dbReference type="SMART" id="SM00355">
    <property type="entry name" value="ZnF_C2H2"/>
    <property type="match status" value="9"/>
</dbReference>
<keyword evidence="11" id="KW-0804">Transcription</keyword>
<evidence type="ECO:0000256" key="6">
    <source>
        <dbReference type="ARBA" id="ARBA00022737"/>
    </source>
</evidence>
<feature type="domain" description="C2H2-type" evidence="15">
    <location>
        <begin position="702"/>
        <end position="729"/>
    </location>
</feature>
<dbReference type="Pfam" id="PF21549">
    <property type="entry name" value="PRDM2_PR"/>
    <property type="match status" value="1"/>
</dbReference>
<keyword evidence="7 13" id="KW-0863">Zinc-finger</keyword>
<keyword evidence="9" id="KW-0805">Transcription regulation</keyword>
<feature type="domain" description="C2H2-type" evidence="15">
    <location>
        <begin position="898"/>
        <end position="921"/>
    </location>
</feature>